<dbReference type="VEuPathDB" id="VectorBase:GBRI042803"/>
<dbReference type="Proteomes" id="UP000091820">
    <property type="component" value="Unassembled WGS sequence"/>
</dbReference>
<evidence type="ECO:0000313" key="1">
    <source>
        <dbReference type="EnsemblMetazoa" id="GBRI042803-PA"/>
    </source>
</evidence>
<proteinExistence type="predicted"/>
<reference evidence="2" key="1">
    <citation type="submission" date="2014-03" db="EMBL/GenBank/DDBJ databases">
        <authorList>
            <person name="Aksoy S."/>
            <person name="Warren W."/>
            <person name="Wilson R.K."/>
        </authorList>
    </citation>
    <scope>NUCLEOTIDE SEQUENCE [LARGE SCALE GENOMIC DNA]</scope>
    <source>
        <strain evidence="2">IAEA</strain>
    </source>
</reference>
<evidence type="ECO:0000313" key="2">
    <source>
        <dbReference type="Proteomes" id="UP000091820"/>
    </source>
</evidence>
<dbReference type="EnsemblMetazoa" id="GBRI042803-RA">
    <property type="protein sequence ID" value="GBRI042803-PA"/>
    <property type="gene ID" value="GBRI042803"/>
</dbReference>
<sequence>MKIILIGSVIPLIVLLQSHAILHLLEKYSRKRLIFSGTDRLVVGFSYHNEEIILDEEIKKSTDEALVILFAEVLLSGAGTSRSIACKLMLRVLRTHSRTGTNAYGSGAIRQRR</sequence>
<reference evidence="1" key="2">
    <citation type="submission" date="2020-05" db="UniProtKB">
        <authorList>
            <consortium name="EnsemblMetazoa"/>
        </authorList>
    </citation>
    <scope>IDENTIFICATION</scope>
    <source>
        <strain evidence="1">IAEA</strain>
    </source>
</reference>
<organism evidence="1 2">
    <name type="scientific">Glossina brevipalpis</name>
    <dbReference type="NCBI Taxonomy" id="37001"/>
    <lineage>
        <taxon>Eukaryota</taxon>
        <taxon>Metazoa</taxon>
        <taxon>Ecdysozoa</taxon>
        <taxon>Arthropoda</taxon>
        <taxon>Hexapoda</taxon>
        <taxon>Insecta</taxon>
        <taxon>Pterygota</taxon>
        <taxon>Neoptera</taxon>
        <taxon>Endopterygota</taxon>
        <taxon>Diptera</taxon>
        <taxon>Brachycera</taxon>
        <taxon>Muscomorpha</taxon>
        <taxon>Hippoboscoidea</taxon>
        <taxon>Glossinidae</taxon>
        <taxon>Glossina</taxon>
    </lineage>
</organism>
<name>A0A1A9X3D5_9MUSC</name>
<keyword evidence="2" id="KW-1185">Reference proteome</keyword>
<dbReference type="AlphaFoldDB" id="A0A1A9X3D5"/>
<accession>A0A1A9X3D5</accession>
<protein>
    <submittedName>
        <fullName evidence="1">Uncharacterized protein</fullName>
    </submittedName>
</protein>